<reference evidence="2 3" key="1">
    <citation type="submission" date="2018-10" db="EMBL/GenBank/DDBJ databases">
        <authorList>
            <person name="Li J."/>
        </authorList>
    </citation>
    <scope>NUCLEOTIDE SEQUENCE [LARGE SCALE GENOMIC DNA]</scope>
    <source>
        <strain evidence="2 3">JCM 11654</strain>
    </source>
</reference>
<dbReference type="Proteomes" id="UP000269438">
    <property type="component" value="Unassembled WGS sequence"/>
</dbReference>
<keyword evidence="3" id="KW-1185">Reference proteome</keyword>
<proteinExistence type="predicted"/>
<feature type="region of interest" description="Disordered" evidence="1">
    <location>
        <begin position="1"/>
        <end position="25"/>
    </location>
</feature>
<accession>A0A3L7AYT2</accession>
<evidence type="ECO:0008006" key="4">
    <source>
        <dbReference type="Google" id="ProtNLM"/>
    </source>
</evidence>
<sequence>MTQLAAGADEHAVSRPLGPSTDEAEQNLSFARAALGAAGHEVVDDRLRQILTDRAHGLVSGDEAREIALRYFDSAQTMTDSATTPPTTSPE</sequence>
<dbReference type="EMBL" id="RCUY01000001">
    <property type="protein sequence ID" value="RLP84750.1"/>
    <property type="molecule type" value="Genomic_DNA"/>
</dbReference>
<evidence type="ECO:0000313" key="3">
    <source>
        <dbReference type="Proteomes" id="UP000269438"/>
    </source>
</evidence>
<evidence type="ECO:0000256" key="1">
    <source>
        <dbReference type="SAM" id="MobiDB-lite"/>
    </source>
</evidence>
<dbReference type="AlphaFoldDB" id="A0A3L7AYT2"/>
<gene>
    <name evidence="2" type="ORF">D9V34_01785</name>
</gene>
<comment type="caution">
    <text evidence="2">The sequence shown here is derived from an EMBL/GenBank/DDBJ whole genome shotgun (WGS) entry which is preliminary data.</text>
</comment>
<dbReference type="OrthoDB" id="3267974at2"/>
<name>A0A3L7AYT2_9MICO</name>
<evidence type="ECO:0000313" key="2">
    <source>
        <dbReference type="EMBL" id="RLP84750.1"/>
    </source>
</evidence>
<protein>
    <recommendedName>
        <fullName evidence="4">Antitoxin VbhA domain-containing protein</fullName>
    </recommendedName>
</protein>
<organism evidence="2 3">
    <name type="scientific">Mycetocola lacteus</name>
    <dbReference type="NCBI Taxonomy" id="76637"/>
    <lineage>
        <taxon>Bacteria</taxon>
        <taxon>Bacillati</taxon>
        <taxon>Actinomycetota</taxon>
        <taxon>Actinomycetes</taxon>
        <taxon>Micrococcales</taxon>
        <taxon>Microbacteriaceae</taxon>
        <taxon>Mycetocola</taxon>
    </lineage>
</organism>